<evidence type="ECO:0000313" key="2">
    <source>
        <dbReference type="Proteomes" id="UP000821845"/>
    </source>
</evidence>
<gene>
    <name evidence="1" type="ORF">HPB50_016342</name>
</gene>
<accession>A0ACB7SG29</accession>
<keyword evidence="2" id="KW-1185">Reference proteome</keyword>
<name>A0ACB7SG29_HYAAI</name>
<evidence type="ECO:0000313" key="1">
    <source>
        <dbReference type="EMBL" id="KAH6933570.1"/>
    </source>
</evidence>
<organism evidence="1 2">
    <name type="scientific">Hyalomma asiaticum</name>
    <name type="common">Tick</name>
    <dbReference type="NCBI Taxonomy" id="266040"/>
    <lineage>
        <taxon>Eukaryota</taxon>
        <taxon>Metazoa</taxon>
        <taxon>Ecdysozoa</taxon>
        <taxon>Arthropoda</taxon>
        <taxon>Chelicerata</taxon>
        <taxon>Arachnida</taxon>
        <taxon>Acari</taxon>
        <taxon>Parasitiformes</taxon>
        <taxon>Ixodida</taxon>
        <taxon>Ixodoidea</taxon>
        <taxon>Ixodidae</taxon>
        <taxon>Hyalomminae</taxon>
        <taxon>Hyalomma</taxon>
    </lineage>
</organism>
<sequence length="170" mass="18800">MGDCPKPKSEMAFADSSLMQRYATRNDANMVEGSTSHFPQDPVTSERSNSSSLSCGDRISTEVADKESERDSGQSTRDMGAKNDFRWDDTELMQGLFRCAVTDESPVLSCEQGTIPPGKHVLPTCLSQQDVWASEASTQMLLRGASCMERHPIQCQVQEYVGRINGRKQV</sequence>
<dbReference type="Proteomes" id="UP000821845">
    <property type="component" value="Chromosome 4"/>
</dbReference>
<reference evidence="1" key="1">
    <citation type="submission" date="2020-05" db="EMBL/GenBank/DDBJ databases">
        <title>Large-scale comparative analyses of tick genomes elucidate their genetic diversity and vector capacities.</title>
        <authorList>
            <person name="Jia N."/>
            <person name="Wang J."/>
            <person name="Shi W."/>
            <person name="Du L."/>
            <person name="Sun Y."/>
            <person name="Zhan W."/>
            <person name="Jiang J."/>
            <person name="Wang Q."/>
            <person name="Zhang B."/>
            <person name="Ji P."/>
            <person name="Sakyi L.B."/>
            <person name="Cui X."/>
            <person name="Yuan T."/>
            <person name="Jiang B."/>
            <person name="Yang W."/>
            <person name="Lam T.T.-Y."/>
            <person name="Chang Q."/>
            <person name="Ding S."/>
            <person name="Wang X."/>
            <person name="Zhu J."/>
            <person name="Ruan X."/>
            <person name="Zhao L."/>
            <person name="Wei J."/>
            <person name="Que T."/>
            <person name="Du C."/>
            <person name="Cheng J."/>
            <person name="Dai P."/>
            <person name="Han X."/>
            <person name="Huang E."/>
            <person name="Gao Y."/>
            <person name="Liu J."/>
            <person name="Shao H."/>
            <person name="Ye R."/>
            <person name="Li L."/>
            <person name="Wei W."/>
            <person name="Wang X."/>
            <person name="Wang C."/>
            <person name="Yang T."/>
            <person name="Huo Q."/>
            <person name="Li W."/>
            <person name="Guo W."/>
            <person name="Chen H."/>
            <person name="Zhou L."/>
            <person name="Ni X."/>
            <person name="Tian J."/>
            <person name="Zhou Y."/>
            <person name="Sheng Y."/>
            <person name="Liu T."/>
            <person name="Pan Y."/>
            <person name="Xia L."/>
            <person name="Li J."/>
            <person name="Zhao F."/>
            <person name="Cao W."/>
        </authorList>
    </citation>
    <scope>NUCLEOTIDE SEQUENCE</scope>
    <source>
        <strain evidence="1">Hyas-2018</strain>
    </source>
</reference>
<comment type="caution">
    <text evidence="1">The sequence shown here is derived from an EMBL/GenBank/DDBJ whole genome shotgun (WGS) entry which is preliminary data.</text>
</comment>
<protein>
    <submittedName>
        <fullName evidence="1">Uncharacterized protein</fullName>
    </submittedName>
</protein>
<dbReference type="EMBL" id="CM023484">
    <property type="protein sequence ID" value="KAH6933570.1"/>
    <property type="molecule type" value="Genomic_DNA"/>
</dbReference>
<proteinExistence type="predicted"/>